<reference evidence="1" key="1">
    <citation type="submission" date="2021-04" db="EMBL/GenBank/DDBJ databases">
        <title>Whole genome sequencing of Enterococci isolates from hospitalized patients.</title>
        <authorList>
            <person name="Ogoti B.M."/>
            <person name="Onyambu F.G."/>
        </authorList>
    </citation>
    <scope>NUCLEOTIDE SEQUENCE</scope>
    <source>
        <strain evidence="1">242</strain>
    </source>
</reference>
<evidence type="ECO:0000313" key="2">
    <source>
        <dbReference type="Proteomes" id="UP000680045"/>
    </source>
</evidence>
<evidence type="ECO:0000313" key="1">
    <source>
        <dbReference type="EMBL" id="MBR8645537.1"/>
    </source>
</evidence>
<accession>A0A941FSW2</accession>
<dbReference type="AlphaFoldDB" id="A0A941FSW2"/>
<dbReference type="Proteomes" id="UP000680045">
    <property type="component" value="Unassembled WGS sequence"/>
</dbReference>
<proteinExistence type="predicted"/>
<gene>
    <name evidence="1" type="ORF">KEH51_19805</name>
</gene>
<protein>
    <submittedName>
        <fullName evidence="1">Uncharacterized protein</fullName>
    </submittedName>
</protein>
<name>A0A941FSW2_9BACI</name>
<sequence>MPRRYNSCNICCHCRRAHQEFDTFRDPGGFQCLGIFDQWQEALKEGTADFDETIDIYQTIPASAVKYGIRLITSPVYISPYLSLLNQADDENTFKTGAASMLGLMGMYRYPEQPGKQITKDLLIKIAWLMVVLR</sequence>
<organism evidence="1 2">
    <name type="scientific">Peribacillus frigoritolerans</name>
    <dbReference type="NCBI Taxonomy" id="450367"/>
    <lineage>
        <taxon>Bacteria</taxon>
        <taxon>Bacillati</taxon>
        <taxon>Bacillota</taxon>
        <taxon>Bacilli</taxon>
        <taxon>Bacillales</taxon>
        <taxon>Bacillaceae</taxon>
        <taxon>Peribacillus</taxon>
    </lineage>
</organism>
<comment type="caution">
    <text evidence="1">The sequence shown here is derived from an EMBL/GenBank/DDBJ whole genome shotgun (WGS) entry which is preliminary data.</text>
</comment>
<dbReference type="EMBL" id="JAGTPW010000039">
    <property type="protein sequence ID" value="MBR8645537.1"/>
    <property type="molecule type" value="Genomic_DNA"/>
</dbReference>